<dbReference type="AlphaFoldDB" id="A0A7S4JHA6"/>
<dbReference type="EMBL" id="HBKQ01040211">
    <property type="protein sequence ID" value="CAE2262954.1"/>
    <property type="molecule type" value="Transcribed_RNA"/>
</dbReference>
<protein>
    <submittedName>
        <fullName evidence="2">Uncharacterized protein</fullName>
    </submittedName>
</protein>
<feature type="region of interest" description="Disordered" evidence="1">
    <location>
        <begin position="114"/>
        <end position="133"/>
    </location>
</feature>
<evidence type="ECO:0000256" key="1">
    <source>
        <dbReference type="SAM" id="MobiDB-lite"/>
    </source>
</evidence>
<accession>A0A7S4JHA6</accession>
<gene>
    <name evidence="2" type="ORF">OAUR00152_LOCUS27695</name>
</gene>
<organism evidence="2">
    <name type="scientific">Odontella aurita</name>
    <dbReference type="NCBI Taxonomy" id="265563"/>
    <lineage>
        <taxon>Eukaryota</taxon>
        <taxon>Sar</taxon>
        <taxon>Stramenopiles</taxon>
        <taxon>Ochrophyta</taxon>
        <taxon>Bacillariophyta</taxon>
        <taxon>Mediophyceae</taxon>
        <taxon>Biddulphiophycidae</taxon>
        <taxon>Eupodiscales</taxon>
        <taxon>Odontellaceae</taxon>
        <taxon>Odontella</taxon>
    </lineage>
</organism>
<name>A0A7S4JHA6_9STRA</name>
<proteinExistence type="predicted"/>
<sequence>MGEGGVVGEHPRESYRAVGANIAVVQAEMGEGEVVGEDPRECSCSDGADVVADQAEMGEGGVVEKNPLECCSSDIVKAVALQGEGVDVSVYPKSRPDPTEIIFVKLDENKTDFGQSRIVGSDPSDDRTDDLFR</sequence>
<reference evidence="2" key="1">
    <citation type="submission" date="2021-01" db="EMBL/GenBank/DDBJ databases">
        <authorList>
            <person name="Corre E."/>
            <person name="Pelletier E."/>
            <person name="Niang G."/>
            <person name="Scheremetjew M."/>
            <person name="Finn R."/>
            <person name="Kale V."/>
            <person name="Holt S."/>
            <person name="Cochrane G."/>
            <person name="Meng A."/>
            <person name="Brown T."/>
            <person name="Cohen L."/>
        </authorList>
    </citation>
    <scope>NUCLEOTIDE SEQUENCE</scope>
    <source>
        <strain evidence="2">Isolate 1302-5</strain>
    </source>
</reference>
<evidence type="ECO:0000313" key="2">
    <source>
        <dbReference type="EMBL" id="CAE2262954.1"/>
    </source>
</evidence>
<feature type="compositionally biased region" description="Basic and acidic residues" evidence="1">
    <location>
        <begin position="124"/>
        <end position="133"/>
    </location>
</feature>